<comment type="caution">
    <text evidence="5">The sequence shown here is derived from an EMBL/GenBank/DDBJ whole genome shotgun (WGS) entry which is preliminary data.</text>
</comment>
<evidence type="ECO:0000256" key="3">
    <source>
        <dbReference type="SAM" id="MobiDB-lite"/>
    </source>
</evidence>
<dbReference type="Gene3D" id="3.40.225.10">
    <property type="entry name" value="Class II aldolase/adducin N-terminal domain"/>
    <property type="match status" value="2"/>
</dbReference>
<protein>
    <submittedName>
        <fullName evidence="5">Class II aldolase/adducin family protein</fullName>
    </submittedName>
</protein>
<dbReference type="InterPro" id="IPR050197">
    <property type="entry name" value="Aldolase_class_II_sugar_metab"/>
</dbReference>
<organism evidence="5 6">
    <name type="scientific">Capillibacterium thermochitinicola</name>
    <dbReference type="NCBI Taxonomy" id="2699427"/>
    <lineage>
        <taxon>Bacteria</taxon>
        <taxon>Bacillati</taxon>
        <taxon>Bacillota</taxon>
        <taxon>Capillibacterium</taxon>
    </lineage>
</organism>
<gene>
    <name evidence="5" type="ORF">G5B42_10195</name>
</gene>
<keyword evidence="1" id="KW-0479">Metal-binding</keyword>
<dbReference type="InterPro" id="IPR001303">
    <property type="entry name" value="Aldolase_II/adducin_N"/>
</dbReference>
<reference evidence="5" key="1">
    <citation type="submission" date="2020-06" db="EMBL/GenBank/DDBJ databases">
        <title>Novel chitinolytic bacterium.</title>
        <authorList>
            <person name="Ungkulpasvich U."/>
            <person name="Kosugi A."/>
            <person name="Uke A."/>
        </authorList>
    </citation>
    <scope>NUCLEOTIDE SEQUENCE</scope>
    <source>
        <strain evidence="5">UUS1-1</strain>
    </source>
</reference>
<dbReference type="Pfam" id="PF00596">
    <property type="entry name" value="Aldolase_II"/>
    <property type="match status" value="2"/>
</dbReference>
<sequence>MEINQARNLVLQAGLRLVEAGLIARTWGNVSCRVDADSFIITPSGRSYQSLTADDLVQVRIDDLSYQGSIKPSSEKGIHAEVYKRHPEINFVIHTHQENASVIAATTVKAIPVGGADPRLGEAVLCADYALPGTKALRKKVRRALAESTGQAVIMKHHGALCFGRDAEEAFAVAAALEKVCADYVINRYLKLSGATEYDPYALAAFALRQNKAAVPAVPVRPGAAGRLDADSDREEAGPGGADGESARQVFEERIAGQLAETGLYRTIYQRNPGINAIIFKATPELQVLAAAGVRLKPLLDDFAQIIGLEVRTFERQDQDGVAEALRKSAAVLLKNTGALCCGANEDDATAVAMILQKNAKALIGAALFGKVRPINRFESMLMRYVYLKKYAKQAYVPGTESRRP</sequence>
<feature type="region of interest" description="Disordered" evidence="3">
    <location>
        <begin position="224"/>
        <end position="246"/>
    </location>
</feature>
<name>A0A8J6HYI1_9FIRM</name>
<evidence type="ECO:0000256" key="1">
    <source>
        <dbReference type="ARBA" id="ARBA00022723"/>
    </source>
</evidence>
<dbReference type="GO" id="GO:0016832">
    <property type="term" value="F:aldehyde-lyase activity"/>
    <property type="evidence" value="ECO:0007669"/>
    <property type="project" value="TreeGrafter"/>
</dbReference>
<keyword evidence="6" id="KW-1185">Reference proteome</keyword>
<dbReference type="SUPFAM" id="SSF53639">
    <property type="entry name" value="AraD/HMP-PK domain-like"/>
    <property type="match status" value="2"/>
</dbReference>
<evidence type="ECO:0000313" key="6">
    <source>
        <dbReference type="Proteomes" id="UP000657177"/>
    </source>
</evidence>
<dbReference type="GO" id="GO:0019323">
    <property type="term" value="P:pentose catabolic process"/>
    <property type="evidence" value="ECO:0007669"/>
    <property type="project" value="TreeGrafter"/>
</dbReference>
<proteinExistence type="predicted"/>
<feature type="domain" description="Class II aldolase/adducin N-terminal" evidence="4">
    <location>
        <begin position="8"/>
        <end position="185"/>
    </location>
</feature>
<dbReference type="SMART" id="SM01007">
    <property type="entry name" value="Aldolase_II"/>
    <property type="match status" value="1"/>
</dbReference>
<dbReference type="AlphaFoldDB" id="A0A8J6HYI1"/>
<evidence type="ECO:0000256" key="2">
    <source>
        <dbReference type="ARBA" id="ARBA00023239"/>
    </source>
</evidence>
<dbReference type="PANTHER" id="PTHR22789:SF0">
    <property type="entry name" value="3-OXO-TETRONATE 4-PHOSPHATE DECARBOXYLASE-RELATED"/>
    <property type="match status" value="1"/>
</dbReference>
<keyword evidence="2" id="KW-0456">Lyase</keyword>
<evidence type="ECO:0000259" key="4">
    <source>
        <dbReference type="SMART" id="SM01007"/>
    </source>
</evidence>
<dbReference type="GO" id="GO:0005829">
    <property type="term" value="C:cytosol"/>
    <property type="evidence" value="ECO:0007669"/>
    <property type="project" value="TreeGrafter"/>
</dbReference>
<dbReference type="GO" id="GO:0046872">
    <property type="term" value="F:metal ion binding"/>
    <property type="evidence" value="ECO:0007669"/>
    <property type="project" value="UniProtKB-KW"/>
</dbReference>
<dbReference type="RefSeq" id="WP_181340370.1">
    <property type="nucleotide sequence ID" value="NZ_JAAKDE010000025.1"/>
</dbReference>
<feature type="compositionally biased region" description="Basic and acidic residues" evidence="3">
    <location>
        <begin position="228"/>
        <end position="237"/>
    </location>
</feature>
<dbReference type="PANTHER" id="PTHR22789">
    <property type="entry name" value="FUCULOSE PHOSPHATE ALDOLASE"/>
    <property type="match status" value="1"/>
</dbReference>
<dbReference type="Proteomes" id="UP000657177">
    <property type="component" value="Unassembled WGS sequence"/>
</dbReference>
<evidence type="ECO:0000313" key="5">
    <source>
        <dbReference type="EMBL" id="MBA2133902.1"/>
    </source>
</evidence>
<dbReference type="InterPro" id="IPR036409">
    <property type="entry name" value="Aldolase_II/adducin_N_sf"/>
</dbReference>
<accession>A0A8J6HYI1</accession>
<dbReference type="EMBL" id="JAAKDE010000025">
    <property type="protein sequence ID" value="MBA2133902.1"/>
    <property type="molecule type" value="Genomic_DNA"/>
</dbReference>